<evidence type="ECO:0000313" key="7">
    <source>
        <dbReference type="EMBL" id="GMH54347.1"/>
    </source>
</evidence>
<comment type="caution">
    <text evidence="7">The sequence shown here is derived from an EMBL/GenBank/DDBJ whole genome shotgun (WGS) entry which is preliminary data.</text>
</comment>
<keyword evidence="2 4" id="KW-0863">Zinc-finger</keyword>
<dbReference type="OrthoDB" id="202560at2759"/>
<name>A0A9W7DTJ6_9STRA</name>
<keyword evidence="8" id="KW-1185">Reference proteome</keyword>
<reference evidence="8" key="1">
    <citation type="journal article" date="2023" name="Commun. Biol.">
        <title>Genome analysis of Parmales, the sister group of diatoms, reveals the evolutionary specialization of diatoms from phago-mixotrophs to photoautotrophs.</title>
        <authorList>
            <person name="Ban H."/>
            <person name="Sato S."/>
            <person name="Yoshikawa S."/>
            <person name="Yamada K."/>
            <person name="Nakamura Y."/>
            <person name="Ichinomiya M."/>
            <person name="Sato N."/>
            <person name="Blanc-Mathieu R."/>
            <person name="Endo H."/>
            <person name="Kuwata A."/>
            <person name="Ogata H."/>
        </authorList>
    </citation>
    <scope>NUCLEOTIDE SEQUENCE [LARGE SCALE GENOMIC DNA]</scope>
    <source>
        <strain evidence="8">NIES 3700</strain>
    </source>
</reference>
<dbReference type="SUPFAM" id="SSF57850">
    <property type="entry name" value="RING/U-box"/>
    <property type="match status" value="1"/>
</dbReference>
<feature type="compositionally biased region" description="Low complexity" evidence="5">
    <location>
        <begin position="219"/>
        <end position="248"/>
    </location>
</feature>
<keyword evidence="1" id="KW-0479">Metal-binding</keyword>
<dbReference type="GO" id="GO:0008270">
    <property type="term" value="F:zinc ion binding"/>
    <property type="evidence" value="ECO:0007669"/>
    <property type="project" value="UniProtKB-KW"/>
</dbReference>
<evidence type="ECO:0000256" key="3">
    <source>
        <dbReference type="ARBA" id="ARBA00022833"/>
    </source>
</evidence>
<dbReference type="SMART" id="SM00184">
    <property type="entry name" value="RING"/>
    <property type="match status" value="1"/>
</dbReference>
<feature type="compositionally biased region" description="Basic and acidic residues" evidence="5">
    <location>
        <begin position="306"/>
        <end position="317"/>
    </location>
</feature>
<dbReference type="InterPro" id="IPR027370">
    <property type="entry name" value="Znf-RING_euk"/>
</dbReference>
<evidence type="ECO:0000259" key="6">
    <source>
        <dbReference type="PROSITE" id="PS50089"/>
    </source>
</evidence>
<dbReference type="InterPro" id="IPR033326">
    <property type="entry name" value="BAH1"/>
</dbReference>
<dbReference type="PROSITE" id="PS50089">
    <property type="entry name" value="ZF_RING_2"/>
    <property type="match status" value="1"/>
</dbReference>
<dbReference type="EMBL" id="BRXW01000432">
    <property type="protein sequence ID" value="GMH54347.1"/>
    <property type="molecule type" value="Genomic_DNA"/>
</dbReference>
<evidence type="ECO:0000256" key="2">
    <source>
        <dbReference type="ARBA" id="ARBA00022771"/>
    </source>
</evidence>
<protein>
    <recommendedName>
        <fullName evidence="6">RING-type domain-containing protein</fullName>
    </recommendedName>
</protein>
<dbReference type="PANTHER" id="PTHR46764:SF2">
    <property type="entry name" value="E3 UBIQUITIN-PROTEIN LIGASE BAH1-LIKE-RELATED"/>
    <property type="match status" value="1"/>
</dbReference>
<gene>
    <name evidence="7" type="ORF">TrLO_g6422</name>
</gene>
<dbReference type="Pfam" id="PF13445">
    <property type="entry name" value="zf-RING_UBOX"/>
    <property type="match status" value="1"/>
</dbReference>
<dbReference type="AlphaFoldDB" id="A0A9W7DTJ6"/>
<evidence type="ECO:0000256" key="1">
    <source>
        <dbReference type="ARBA" id="ARBA00022723"/>
    </source>
</evidence>
<evidence type="ECO:0000313" key="8">
    <source>
        <dbReference type="Proteomes" id="UP001165122"/>
    </source>
</evidence>
<keyword evidence="3" id="KW-0862">Zinc</keyword>
<dbReference type="CDD" id="cd16449">
    <property type="entry name" value="RING-HC"/>
    <property type="match status" value="1"/>
</dbReference>
<feature type="compositionally biased region" description="Low complexity" evidence="5">
    <location>
        <begin position="200"/>
        <end position="211"/>
    </location>
</feature>
<sequence>MHHALPFGQTYKEYLDSDLMSWPPSNPTSDPTSTSPIINGVHVIGYKPLKKRIKRLNADRILNGDEGEVEELVREMEGQSVLVERTFISRYNQICQQKLESENAGQQQQQQPQAQEDDKNRPRSNSFGGPKLTAQQLVMFARMNAVALRKIVKKLSKRLAAIKAEAAAPNSTSTSSETDSKQNSPANPTTVPPPPPPPNSNENNETNSVTSGSDHSMLSTSSPSTRPSSPPLTTISLSTPISSPTSTPGHDLVTRFRKTYKFAGMERHMQELVAFALLEKLGVENSDGDGDGASPTKRTASNAHLPHSDEISKRLRSDSETDFVQKFPELDYFTSPTLECSICYEPFFKPVSLDCGHNFCKPCMEQLVSSAAPELTPTEVWAVVKRQKPLSIKCPCCRDETQVGAKMPVLGVLCKAKFPSEFKERSEAVGKEFDEIFVKAWKEANQCNAQCMIS</sequence>
<organism evidence="7 8">
    <name type="scientific">Triparma laevis f. longispina</name>
    <dbReference type="NCBI Taxonomy" id="1714387"/>
    <lineage>
        <taxon>Eukaryota</taxon>
        <taxon>Sar</taxon>
        <taxon>Stramenopiles</taxon>
        <taxon>Ochrophyta</taxon>
        <taxon>Bolidophyceae</taxon>
        <taxon>Parmales</taxon>
        <taxon>Triparmaceae</taxon>
        <taxon>Triparma</taxon>
    </lineage>
</organism>
<dbReference type="InterPro" id="IPR013083">
    <property type="entry name" value="Znf_RING/FYVE/PHD"/>
</dbReference>
<dbReference type="PANTHER" id="PTHR46764">
    <property type="entry name" value="E3 UBIQUITIN-PROTEIN LIGASE BAH1"/>
    <property type="match status" value="1"/>
</dbReference>
<feature type="region of interest" description="Disordered" evidence="5">
    <location>
        <begin position="100"/>
        <end position="131"/>
    </location>
</feature>
<evidence type="ECO:0000256" key="5">
    <source>
        <dbReference type="SAM" id="MobiDB-lite"/>
    </source>
</evidence>
<feature type="region of interest" description="Disordered" evidence="5">
    <location>
        <begin position="286"/>
        <end position="317"/>
    </location>
</feature>
<dbReference type="InterPro" id="IPR017907">
    <property type="entry name" value="Znf_RING_CS"/>
</dbReference>
<dbReference type="InterPro" id="IPR001841">
    <property type="entry name" value="Znf_RING"/>
</dbReference>
<dbReference type="Proteomes" id="UP001165122">
    <property type="component" value="Unassembled WGS sequence"/>
</dbReference>
<feature type="domain" description="RING-type" evidence="6">
    <location>
        <begin position="340"/>
        <end position="398"/>
    </location>
</feature>
<accession>A0A9W7DTJ6</accession>
<feature type="compositionally biased region" description="Pro residues" evidence="5">
    <location>
        <begin position="190"/>
        <end position="199"/>
    </location>
</feature>
<proteinExistence type="predicted"/>
<feature type="region of interest" description="Disordered" evidence="5">
    <location>
        <begin position="164"/>
        <end position="251"/>
    </location>
</feature>
<evidence type="ECO:0000256" key="4">
    <source>
        <dbReference type="PROSITE-ProRule" id="PRU00175"/>
    </source>
</evidence>
<dbReference type="PROSITE" id="PS00518">
    <property type="entry name" value="ZF_RING_1"/>
    <property type="match status" value="1"/>
</dbReference>
<dbReference type="Gene3D" id="3.30.40.10">
    <property type="entry name" value="Zinc/RING finger domain, C3HC4 (zinc finger)"/>
    <property type="match status" value="1"/>
</dbReference>